<accession>A0AAW2Z8H2</accession>
<organism evidence="1 2">
    <name type="scientific">Acrasis kona</name>
    <dbReference type="NCBI Taxonomy" id="1008807"/>
    <lineage>
        <taxon>Eukaryota</taxon>
        <taxon>Discoba</taxon>
        <taxon>Heterolobosea</taxon>
        <taxon>Tetramitia</taxon>
        <taxon>Eutetramitia</taxon>
        <taxon>Acrasidae</taxon>
        <taxon>Acrasis</taxon>
    </lineage>
</organism>
<keyword evidence="2" id="KW-1185">Reference proteome</keyword>
<proteinExistence type="predicted"/>
<gene>
    <name evidence="1" type="ORF">AKO1_011664</name>
</gene>
<dbReference type="EMBL" id="JAOPGA020001124">
    <property type="protein sequence ID" value="KAL0485258.1"/>
    <property type="molecule type" value="Genomic_DNA"/>
</dbReference>
<evidence type="ECO:0000313" key="1">
    <source>
        <dbReference type="EMBL" id="KAL0485258.1"/>
    </source>
</evidence>
<comment type="caution">
    <text evidence="1">The sequence shown here is derived from an EMBL/GenBank/DDBJ whole genome shotgun (WGS) entry which is preliminary data.</text>
</comment>
<protein>
    <submittedName>
        <fullName evidence="1">Mannan endo-1,4-beta-mannosidase</fullName>
    </submittedName>
</protein>
<name>A0AAW2Z8H2_9EUKA</name>
<dbReference type="Proteomes" id="UP001431209">
    <property type="component" value="Unassembled WGS sequence"/>
</dbReference>
<dbReference type="AlphaFoldDB" id="A0AAW2Z8H2"/>
<evidence type="ECO:0000313" key="2">
    <source>
        <dbReference type="Proteomes" id="UP001431209"/>
    </source>
</evidence>
<sequence length="486" mass="56217">MSSTTQDSNSSTDRVGVFLSIYYAILDIADYGKKIGEIINIEPLVRPIFLDREESTDEQDEMPLRKRVKQSDQSLFELMRKMCDTRTIKFCDSEIISRSETDNIFTIEVGDRNGKYTNIGTLYEPKIELLSTDKILIKQENDEDVIPVTETECDYTNIVIKDLDDMDCIQEIKREVMKNMTGFLPTLLLESLTINKNKESIKKDYKSSKHSNDPSLIGHVVMCLPVAFTGGAFKVSYSDEQVEIEFEDMIRNNCKKMKLNSKPQYYERGRIVYTYFYKGCEMKIRPVDKGHQVVITLAIMKPESLVDNTPTIREQDIARNTRKFVKCIKQLQVGTFGLLLGENYDTTKVNENQLTGFDKKLWIELERVKSEFDFKIIPIAYNFAHYHDKKAEGIKNSVTIKDIYLMTEEEIDRMIAMEKPARVEQTIPFIFGSTRGKYCRLNIVNKKKYSGYDHLPYEKKITFLHSAFLITRRPPVSIDVPNSSST</sequence>
<reference evidence="1 2" key="1">
    <citation type="submission" date="2024-03" db="EMBL/GenBank/DDBJ databases">
        <title>The Acrasis kona genome and developmental transcriptomes reveal deep origins of eukaryotic multicellular pathways.</title>
        <authorList>
            <person name="Sheikh S."/>
            <person name="Fu C.-J."/>
            <person name="Brown M.W."/>
            <person name="Baldauf S.L."/>
        </authorList>
    </citation>
    <scope>NUCLEOTIDE SEQUENCE [LARGE SCALE GENOMIC DNA]</scope>
    <source>
        <strain evidence="1 2">ATCC MYA-3509</strain>
    </source>
</reference>